<evidence type="ECO:0000256" key="1">
    <source>
        <dbReference type="ARBA" id="ARBA00001947"/>
    </source>
</evidence>
<dbReference type="PROSITE" id="PS00143">
    <property type="entry name" value="INSULINASE"/>
    <property type="match status" value="1"/>
</dbReference>
<accession>A0A0G4F2B3</accession>
<evidence type="ECO:0000256" key="8">
    <source>
        <dbReference type="ARBA" id="ARBA00023128"/>
    </source>
</evidence>
<evidence type="ECO:0000256" key="9">
    <source>
        <dbReference type="RuleBase" id="RU004447"/>
    </source>
</evidence>
<sequence length="483" mass="54881">MLRPLRRLADVARRPAAAAGAQRASVRWMSDEVPAEAWLQPKTQVTTLPNGLRVATQQTFDETATIGLWIDSGSRYETKETNGAAHFLEHMAFKGTNKRNRLQLEKEIEDIGGHLNAYTSREQTVYYAKVHKQDTKQALDVLSDIILNSQITPGAIEEERAVILREMEEVEKSMEEVVFDRMHQSAFRDCSLGYTILGPVENIQNMRREHLLDYIKRNYKADRMVIAAAGPVDHKEIVRQAEQFFGKVATTPDDLVQPVEEKPYFVGAQLLYRNDEMGPTAYIAVAWEGVPWKSPDAPAFMVMQSIIGSYRKEDLSNIVPGQVSGNMTIQRIATKQMVGCADAFSAFNTHYKDTGLYGWYAECDEVAVTHCTQDMMFGNTCMAYNITEEEVNRAKLQLKTQMLGALDSTTSIAEEIGRQLLVYGRRMPVAEFIKRIDVIDSEEIKRVAWKYLHDREINIVGMGPLHGMESYPKVRNQTMLYRY</sequence>
<feature type="domain" description="Peptidase M16 C-terminal" evidence="11">
    <location>
        <begin position="206"/>
        <end position="398"/>
    </location>
</feature>
<evidence type="ECO:0000256" key="2">
    <source>
        <dbReference type="ARBA" id="ARBA00004173"/>
    </source>
</evidence>
<keyword evidence="6" id="KW-0862">Zinc</keyword>
<dbReference type="Pfam" id="PF05193">
    <property type="entry name" value="Peptidase_M16_C"/>
    <property type="match status" value="1"/>
</dbReference>
<evidence type="ECO:0000313" key="12">
    <source>
        <dbReference type="EMBL" id="CEM05771.1"/>
    </source>
</evidence>
<evidence type="ECO:0000259" key="11">
    <source>
        <dbReference type="Pfam" id="PF05193"/>
    </source>
</evidence>
<dbReference type="InterPro" id="IPR007863">
    <property type="entry name" value="Peptidase_M16_C"/>
</dbReference>
<dbReference type="OrthoDB" id="10251424at2759"/>
<protein>
    <recommendedName>
        <fullName evidence="14">Mitochondrial-processing peptidase subunit beta</fullName>
    </recommendedName>
</protein>
<comment type="cofactor">
    <cofactor evidence="1">
        <name>Zn(2+)</name>
        <dbReference type="ChEBI" id="CHEBI:29105"/>
    </cofactor>
</comment>
<name>A0A0G4F2B3_VITBC</name>
<keyword evidence="4" id="KW-0479">Metal-binding</keyword>
<dbReference type="STRING" id="1169540.A0A0G4F2B3"/>
<evidence type="ECO:0000256" key="7">
    <source>
        <dbReference type="ARBA" id="ARBA00023049"/>
    </source>
</evidence>
<evidence type="ECO:0000256" key="4">
    <source>
        <dbReference type="ARBA" id="ARBA00022723"/>
    </source>
</evidence>
<dbReference type="Proteomes" id="UP000041254">
    <property type="component" value="Unassembled WGS sequence"/>
</dbReference>
<keyword evidence="7" id="KW-0482">Metalloprotease</keyword>
<dbReference type="FunCoup" id="A0A0G4F2B3">
    <property type="interactions" value="381"/>
</dbReference>
<reference evidence="12 13" key="1">
    <citation type="submission" date="2014-11" db="EMBL/GenBank/DDBJ databases">
        <authorList>
            <person name="Zhu J."/>
            <person name="Qi W."/>
            <person name="Song R."/>
        </authorList>
    </citation>
    <scope>NUCLEOTIDE SEQUENCE [LARGE SCALE GENOMIC DNA]</scope>
</reference>
<dbReference type="InParanoid" id="A0A0G4F2B3"/>
<evidence type="ECO:0000313" key="13">
    <source>
        <dbReference type="Proteomes" id="UP000041254"/>
    </source>
</evidence>
<dbReference type="GO" id="GO:0005739">
    <property type="term" value="C:mitochondrion"/>
    <property type="evidence" value="ECO:0007669"/>
    <property type="project" value="UniProtKB-SubCell"/>
</dbReference>
<comment type="similarity">
    <text evidence="9">Belongs to the peptidase M16 family.</text>
</comment>
<evidence type="ECO:0000259" key="10">
    <source>
        <dbReference type="Pfam" id="PF00675"/>
    </source>
</evidence>
<keyword evidence="13" id="KW-1185">Reference proteome</keyword>
<comment type="subcellular location">
    <subcellularLocation>
        <location evidence="2">Mitochondrion</location>
    </subcellularLocation>
</comment>
<dbReference type="Pfam" id="PF00675">
    <property type="entry name" value="Peptidase_M16"/>
    <property type="match status" value="1"/>
</dbReference>
<dbReference type="InterPro" id="IPR001431">
    <property type="entry name" value="Pept_M16_Zn_BS"/>
</dbReference>
<dbReference type="GO" id="GO:0004222">
    <property type="term" value="F:metalloendopeptidase activity"/>
    <property type="evidence" value="ECO:0007669"/>
    <property type="project" value="InterPro"/>
</dbReference>
<dbReference type="PANTHER" id="PTHR11851:SF149">
    <property type="entry name" value="GH01077P"/>
    <property type="match status" value="1"/>
</dbReference>
<organism evidence="12 13">
    <name type="scientific">Vitrella brassicaformis (strain CCMP3155)</name>
    <dbReference type="NCBI Taxonomy" id="1169540"/>
    <lineage>
        <taxon>Eukaryota</taxon>
        <taxon>Sar</taxon>
        <taxon>Alveolata</taxon>
        <taxon>Colpodellida</taxon>
        <taxon>Vitrellaceae</taxon>
        <taxon>Vitrella</taxon>
    </lineage>
</organism>
<feature type="domain" description="Peptidase M16 N-terminal" evidence="10">
    <location>
        <begin position="53"/>
        <end position="199"/>
    </location>
</feature>
<dbReference type="OMA" id="IDVVCDM"/>
<evidence type="ECO:0000256" key="3">
    <source>
        <dbReference type="ARBA" id="ARBA00022670"/>
    </source>
</evidence>
<keyword evidence="8" id="KW-0496">Mitochondrion</keyword>
<proteinExistence type="inferred from homology"/>
<evidence type="ECO:0000256" key="6">
    <source>
        <dbReference type="ARBA" id="ARBA00022833"/>
    </source>
</evidence>
<keyword evidence="3" id="KW-0645">Protease</keyword>
<dbReference type="FunFam" id="3.30.830.10:FF:000002">
    <property type="entry name" value="Mitochondrial-processing peptidase subunit beta"/>
    <property type="match status" value="1"/>
</dbReference>
<keyword evidence="5" id="KW-0378">Hydrolase</keyword>
<dbReference type="InterPro" id="IPR050361">
    <property type="entry name" value="MPP/UQCRC_Complex"/>
</dbReference>
<evidence type="ECO:0008006" key="14">
    <source>
        <dbReference type="Google" id="ProtNLM"/>
    </source>
</evidence>
<dbReference type="InterPro" id="IPR011249">
    <property type="entry name" value="Metalloenz_LuxS/M16"/>
</dbReference>
<dbReference type="GO" id="GO:0006508">
    <property type="term" value="P:proteolysis"/>
    <property type="evidence" value="ECO:0007669"/>
    <property type="project" value="UniProtKB-KW"/>
</dbReference>
<dbReference type="PhylomeDB" id="A0A0G4F2B3"/>
<dbReference type="EMBL" id="CDMY01000364">
    <property type="protein sequence ID" value="CEM05771.1"/>
    <property type="molecule type" value="Genomic_DNA"/>
</dbReference>
<dbReference type="InterPro" id="IPR011765">
    <property type="entry name" value="Pept_M16_N"/>
</dbReference>
<gene>
    <name evidence="12" type="ORF">Vbra_14312</name>
</gene>
<dbReference type="AlphaFoldDB" id="A0A0G4F2B3"/>
<dbReference type="VEuPathDB" id="CryptoDB:Vbra_14312"/>
<dbReference type="GO" id="GO:0046872">
    <property type="term" value="F:metal ion binding"/>
    <property type="evidence" value="ECO:0007669"/>
    <property type="project" value="UniProtKB-KW"/>
</dbReference>
<evidence type="ECO:0000256" key="5">
    <source>
        <dbReference type="ARBA" id="ARBA00022801"/>
    </source>
</evidence>
<dbReference type="SUPFAM" id="SSF63411">
    <property type="entry name" value="LuxS/MPP-like metallohydrolase"/>
    <property type="match status" value="2"/>
</dbReference>
<dbReference type="PANTHER" id="PTHR11851">
    <property type="entry name" value="METALLOPROTEASE"/>
    <property type="match status" value="1"/>
</dbReference>
<dbReference type="Gene3D" id="3.30.830.10">
    <property type="entry name" value="Metalloenzyme, LuxS/M16 peptidase-like"/>
    <property type="match status" value="2"/>
</dbReference>